<organism evidence="1 2">
    <name type="scientific">Flavilitoribacter nigricans (strain ATCC 23147 / DSM 23189 / NBRC 102662 / NCIMB 1420 / SS-2)</name>
    <name type="common">Lewinella nigricans</name>
    <dbReference type="NCBI Taxonomy" id="1122177"/>
    <lineage>
        <taxon>Bacteria</taxon>
        <taxon>Pseudomonadati</taxon>
        <taxon>Bacteroidota</taxon>
        <taxon>Saprospiria</taxon>
        <taxon>Saprospirales</taxon>
        <taxon>Lewinellaceae</taxon>
        <taxon>Flavilitoribacter</taxon>
    </lineage>
</organism>
<dbReference type="OrthoDB" id="923118at2"/>
<dbReference type="Proteomes" id="UP000223913">
    <property type="component" value="Unassembled WGS sequence"/>
</dbReference>
<dbReference type="AlphaFoldDB" id="A0A2D0NI54"/>
<dbReference type="EMBL" id="PDUD01000004">
    <property type="protein sequence ID" value="PHN07849.1"/>
    <property type="molecule type" value="Genomic_DNA"/>
</dbReference>
<evidence type="ECO:0000313" key="2">
    <source>
        <dbReference type="Proteomes" id="UP000223913"/>
    </source>
</evidence>
<dbReference type="RefSeq" id="WP_099148638.1">
    <property type="nucleotide sequence ID" value="NZ_PDUD01000004.1"/>
</dbReference>
<evidence type="ECO:0000313" key="1">
    <source>
        <dbReference type="EMBL" id="PHN07849.1"/>
    </source>
</evidence>
<sequence>MNIHTRLILILSLMSLLSLFSFCRGKNRANDSRVTVQNGPLTIQKDRVTERRFDMNRGGMVKSAYSKYRVFYRDQPIKFPDALQSNTGYASVWKAFVLEDAPRPAVIAGSQSMYLITEAGDSAAITPLSEQHSNFASVQWLDSENGQPGPKREIYISEDTSANLSLRGGEYLLVNELTVLRVSDLSLYPFRKSIDFTMGYYAGRARGFSPDRNWVVFDGSKDSEERYDKFIYALLAYNYRTNAAYAVPFDQTETRLYNTDHITTEWINTYFEWDKKTNGDEVLQLRKLDQLPNWQGIFTQSHSYELTPVKEDILPYFLDFVKKELELSDEAVALDAYGDYKPYRITKDSYVFSVGYMEKLNMVSFSKSFLGADDDGFKAIVERVGKGFDAELDQGKYQDLFLSY</sequence>
<accession>A0A2D0NI54</accession>
<reference evidence="1 2" key="1">
    <citation type="submission" date="2017-10" db="EMBL/GenBank/DDBJ databases">
        <title>The draft genome sequence of Lewinella nigricans NBRC 102662.</title>
        <authorList>
            <person name="Wang K."/>
        </authorList>
    </citation>
    <scope>NUCLEOTIDE SEQUENCE [LARGE SCALE GENOMIC DNA]</scope>
    <source>
        <strain evidence="1 2">NBRC 102662</strain>
    </source>
</reference>
<protein>
    <submittedName>
        <fullName evidence="1">Uncharacterized protein</fullName>
    </submittedName>
</protein>
<gene>
    <name evidence="1" type="ORF">CRP01_03610</name>
</gene>
<comment type="caution">
    <text evidence="1">The sequence shown here is derived from an EMBL/GenBank/DDBJ whole genome shotgun (WGS) entry which is preliminary data.</text>
</comment>
<name>A0A2D0NI54_FLAN2</name>
<keyword evidence="2" id="KW-1185">Reference proteome</keyword>
<proteinExistence type="predicted"/>